<sequence>MAGADPTTREHWQDVYRRKPADGVSWYAPHLDTSLALLARAGLGPASRVIDVGGGASTLVDDLLARGVASVTVLDLSDAALAVARQRLGEVAARVHWLADDVRSAPLGEGAFDLWHDRAVLHFLTDPADADVYVRQARRALAPGGRLVIGGFAPDGPERCSGLEVARRSSEDIAALFGDGFELLDSRREIHHTPGGSDQAFAWTVLARQ</sequence>
<dbReference type="AlphaFoldDB" id="A0A2P6M8S5"/>
<comment type="caution">
    <text evidence="2">The sequence shown here is derived from an EMBL/GenBank/DDBJ whole genome shotgun (WGS) entry which is preliminary data.</text>
</comment>
<keyword evidence="3" id="KW-1185">Reference proteome</keyword>
<evidence type="ECO:0000313" key="3">
    <source>
        <dbReference type="Proteomes" id="UP000241736"/>
    </source>
</evidence>
<proteinExistence type="predicted"/>
<dbReference type="Gene3D" id="3.40.50.150">
    <property type="entry name" value="Vaccinia Virus protein VP39"/>
    <property type="match status" value="1"/>
</dbReference>
<dbReference type="CDD" id="cd02440">
    <property type="entry name" value="AdoMet_MTases"/>
    <property type="match status" value="1"/>
</dbReference>
<gene>
    <name evidence="2" type="ORF">C6N40_07640</name>
</gene>
<dbReference type="Pfam" id="PF13649">
    <property type="entry name" value="Methyltransf_25"/>
    <property type="match status" value="1"/>
</dbReference>
<reference evidence="2 3" key="1">
    <citation type="submission" date="2018-03" db="EMBL/GenBank/DDBJ databases">
        <title>Arenimonas caeni sp. nov., isolated from activated sludge.</title>
        <authorList>
            <person name="Liu H."/>
        </authorList>
    </citation>
    <scope>NUCLEOTIDE SEQUENCE [LARGE SCALE GENOMIC DNA]</scope>
    <source>
        <strain evidence="3">z29</strain>
    </source>
</reference>
<dbReference type="InterPro" id="IPR041698">
    <property type="entry name" value="Methyltransf_25"/>
</dbReference>
<keyword evidence="2" id="KW-0808">Transferase</keyword>
<dbReference type="EMBL" id="PVLF01000010">
    <property type="protein sequence ID" value="PRH82381.1"/>
    <property type="molecule type" value="Genomic_DNA"/>
</dbReference>
<protein>
    <submittedName>
        <fullName evidence="2">SAM-dependent methyltransferase</fullName>
    </submittedName>
</protein>
<name>A0A2P6M8S5_9GAMM</name>
<accession>A0A2P6M8S5</accession>
<evidence type="ECO:0000313" key="2">
    <source>
        <dbReference type="EMBL" id="PRH82381.1"/>
    </source>
</evidence>
<keyword evidence="2" id="KW-0489">Methyltransferase</keyword>
<dbReference type="GO" id="GO:0032259">
    <property type="term" value="P:methylation"/>
    <property type="evidence" value="ECO:0007669"/>
    <property type="project" value="UniProtKB-KW"/>
</dbReference>
<dbReference type="GO" id="GO:0008168">
    <property type="term" value="F:methyltransferase activity"/>
    <property type="evidence" value="ECO:0007669"/>
    <property type="project" value="UniProtKB-KW"/>
</dbReference>
<organism evidence="2 3">
    <name type="scientific">Arenimonas caeni</name>
    <dbReference type="NCBI Taxonomy" id="2058085"/>
    <lineage>
        <taxon>Bacteria</taxon>
        <taxon>Pseudomonadati</taxon>
        <taxon>Pseudomonadota</taxon>
        <taxon>Gammaproteobacteria</taxon>
        <taxon>Lysobacterales</taxon>
        <taxon>Lysobacteraceae</taxon>
        <taxon>Arenimonas</taxon>
    </lineage>
</organism>
<dbReference type="OrthoDB" id="9788660at2"/>
<dbReference type="PANTHER" id="PTHR12843:SF5">
    <property type="entry name" value="EEF1A LYSINE METHYLTRANSFERASE 2"/>
    <property type="match status" value="1"/>
</dbReference>
<dbReference type="SUPFAM" id="SSF53335">
    <property type="entry name" value="S-adenosyl-L-methionine-dependent methyltransferases"/>
    <property type="match status" value="1"/>
</dbReference>
<evidence type="ECO:0000259" key="1">
    <source>
        <dbReference type="Pfam" id="PF13649"/>
    </source>
</evidence>
<feature type="domain" description="Methyltransferase" evidence="1">
    <location>
        <begin position="49"/>
        <end position="145"/>
    </location>
</feature>
<dbReference type="PANTHER" id="PTHR12843">
    <property type="entry name" value="PROTEIN-LYSINE N-METHYLTRANSFERASE METTL10"/>
    <property type="match status" value="1"/>
</dbReference>
<dbReference type="Proteomes" id="UP000241736">
    <property type="component" value="Unassembled WGS sequence"/>
</dbReference>
<dbReference type="RefSeq" id="WP_106990424.1">
    <property type="nucleotide sequence ID" value="NZ_JAVEVW010000031.1"/>
</dbReference>
<dbReference type="InterPro" id="IPR029063">
    <property type="entry name" value="SAM-dependent_MTases_sf"/>
</dbReference>